<accession>A0ABR1WTX3</accession>
<protein>
    <submittedName>
        <fullName evidence="2">Uncharacterized protein</fullName>
    </submittedName>
</protein>
<feature type="region of interest" description="Disordered" evidence="1">
    <location>
        <begin position="84"/>
        <end position="115"/>
    </location>
</feature>
<keyword evidence="3" id="KW-1185">Reference proteome</keyword>
<evidence type="ECO:0000256" key="1">
    <source>
        <dbReference type="SAM" id="MobiDB-lite"/>
    </source>
</evidence>
<gene>
    <name evidence="2" type="ORF">PG994_001580</name>
</gene>
<dbReference type="EMBL" id="JAQQWL010000002">
    <property type="protein sequence ID" value="KAK8086606.1"/>
    <property type="molecule type" value="Genomic_DNA"/>
</dbReference>
<dbReference type="Pfam" id="PF20174">
    <property type="entry name" value="DUF6540"/>
    <property type="match status" value="1"/>
</dbReference>
<comment type="caution">
    <text evidence="2">The sequence shown here is derived from an EMBL/GenBank/DDBJ whole genome shotgun (WGS) entry which is preliminary data.</text>
</comment>
<dbReference type="Proteomes" id="UP001480595">
    <property type="component" value="Unassembled WGS sequence"/>
</dbReference>
<name>A0ABR1WTX3_9PEZI</name>
<proteinExistence type="predicted"/>
<sequence>MSYYHFYLVEYLGAPRNHHAIWVTTETNGDGSQFHVTGDIQRGMDFEARPISQDPRKSQSFVSRSLLGQIKAEDLALVESICRANPPPAKQSNGGAKNRQNQAFPTLPGVDKRED</sequence>
<reference evidence="2 3" key="1">
    <citation type="submission" date="2023-01" db="EMBL/GenBank/DDBJ databases">
        <title>Analysis of 21 Apiospora genomes using comparative genomics revels a genus with tremendous synthesis potential of carbohydrate active enzymes and secondary metabolites.</title>
        <authorList>
            <person name="Sorensen T."/>
        </authorList>
    </citation>
    <scope>NUCLEOTIDE SEQUENCE [LARGE SCALE GENOMIC DNA]</scope>
    <source>
        <strain evidence="2 3">CBS 135458</strain>
    </source>
</reference>
<dbReference type="InterPro" id="IPR046670">
    <property type="entry name" value="DUF6540"/>
</dbReference>
<dbReference type="RefSeq" id="XP_066721130.1">
    <property type="nucleotide sequence ID" value="XM_066852989.1"/>
</dbReference>
<feature type="compositionally biased region" description="Polar residues" evidence="1">
    <location>
        <begin position="90"/>
        <end position="104"/>
    </location>
</feature>
<evidence type="ECO:0000313" key="2">
    <source>
        <dbReference type="EMBL" id="KAK8086606.1"/>
    </source>
</evidence>
<dbReference type="GeneID" id="92086052"/>
<evidence type="ECO:0000313" key="3">
    <source>
        <dbReference type="Proteomes" id="UP001480595"/>
    </source>
</evidence>
<organism evidence="2 3">
    <name type="scientific">Apiospora phragmitis</name>
    <dbReference type="NCBI Taxonomy" id="2905665"/>
    <lineage>
        <taxon>Eukaryota</taxon>
        <taxon>Fungi</taxon>
        <taxon>Dikarya</taxon>
        <taxon>Ascomycota</taxon>
        <taxon>Pezizomycotina</taxon>
        <taxon>Sordariomycetes</taxon>
        <taxon>Xylariomycetidae</taxon>
        <taxon>Amphisphaeriales</taxon>
        <taxon>Apiosporaceae</taxon>
        <taxon>Apiospora</taxon>
    </lineage>
</organism>